<accession>A0A250KZE2</accession>
<dbReference type="Proteomes" id="UP000266313">
    <property type="component" value="Chromosome"/>
</dbReference>
<dbReference type="AlphaFoldDB" id="A0A250KZE2"/>
<keyword evidence="2" id="KW-1185">Reference proteome</keyword>
<sequence length="96" mass="11188">MEEKTYYLVYRISGWHEKIESFELYGTEPSFDNCGESTVAPLFGESIDDKDSNNNDQYVAHIYFEPPNRFVFDYAPGTPPKPAYHKSLILERKNTQ</sequence>
<protein>
    <submittedName>
        <fullName evidence="1">Uncharacterized protein</fullName>
    </submittedName>
</protein>
<dbReference type="OrthoDB" id="6199288at2"/>
<organism evidence="1 2">
    <name type="scientific">Methylocaldum marinum</name>
    <dbReference type="NCBI Taxonomy" id="1432792"/>
    <lineage>
        <taxon>Bacteria</taxon>
        <taxon>Pseudomonadati</taxon>
        <taxon>Pseudomonadota</taxon>
        <taxon>Gammaproteobacteria</taxon>
        <taxon>Methylococcales</taxon>
        <taxon>Methylococcaceae</taxon>
        <taxon>Methylocaldum</taxon>
    </lineage>
</organism>
<dbReference type="EMBL" id="AP017928">
    <property type="protein sequence ID" value="BBA37000.1"/>
    <property type="molecule type" value="Genomic_DNA"/>
</dbReference>
<dbReference type="KEGG" id="mmai:sS8_5077"/>
<dbReference type="RefSeq" id="WP_119632071.1">
    <property type="nucleotide sequence ID" value="NZ_AP017928.1"/>
</dbReference>
<evidence type="ECO:0000313" key="1">
    <source>
        <dbReference type="EMBL" id="BBA37000.1"/>
    </source>
</evidence>
<name>A0A250KZE2_9GAMM</name>
<proteinExistence type="predicted"/>
<gene>
    <name evidence="1" type="ORF">sS8_5077</name>
</gene>
<evidence type="ECO:0000313" key="2">
    <source>
        <dbReference type="Proteomes" id="UP000266313"/>
    </source>
</evidence>
<reference evidence="1 2" key="1">
    <citation type="submission" date="2016-12" db="EMBL/GenBank/DDBJ databases">
        <title>Genome sequencing of Methylocaldum marinum.</title>
        <authorList>
            <person name="Takeuchi M."/>
            <person name="Kamagata Y."/>
            <person name="Hiraoka S."/>
            <person name="Oshima K."/>
            <person name="Hattori M."/>
            <person name="Iwasaki W."/>
        </authorList>
    </citation>
    <scope>NUCLEOTIDE SEQUENCE [LARGE SCALE GENOMIC DNA]</scope>
    <source>
        <strain evidence="1 2">S8</strain>
    </source>
</reference>